<dbReference type="InterPro" id="IPR051686">
    <property type="entry name" value="Lipoprotein_DolP"/>
</dbReference>
<dbReference type="AlphaFoldDB" id="A0A1H1IQW0"/>
<evidence type="ECO:0000256" key="1">
    <source>
        <dbReference type="SAM" id="MobiDB-lite"/>
    </source>
</evidence>
<dbReference type="InterPro" id="IPR007055">
    <property type="entry name" value="BON_dom"/>
</dbReference>
<evidence type="ECO:0000313" key="5">
    <source>
        <dbReference type="Proteomes" id="UP000183487"/>
    </source>
</evidence>
<dbReference type="OrthoDB" id="5419235at2"/>
<dbReference type="PROSITE" id="PS50914">
    <property type="entry name" value="BON"/>
    <property type="match status" value="1"/>
</dbReference>
<gene>
    <name evidence="4" type="ORF">SAMN05443245_5526</name>
</gene>
<dbReference type="Pfam" id="PF04972">
    <property type="entry name" value="BON"/>
    <property type="match status" value="1"/>
</dbReference>
<keyword evidence="5" id="KW-1185">Reference proteome</keyword>
<feature type="domain" description="BON" evidence="3">
    <location>
        <begin position="56"/>
        <end position="124"/>
    </location>
</feature>
<proteinExistence type="predicted"/>
<reference evidence="5" key="1">
    <citation type="submission" date="2016-10" db="EMBL/GenBank/DDBJ databases">
        <authorList>
            <person name="Varghese N."/>
            <person name="Submissions S."/>
        </authorList>
    </citation>
    <scope>NUCLEOTIDE SEQUENCE [LARGE SCALE GENOMIC DNA]</scope>
    <source>
        <strain evidence="5">GAS106B</strain>
    </source>
</reference>
<feature type="region of interest" description="Disordered" evidence="1">
    <location>
        <begin position="29"/>
        <end position="58"/>
    </location>
</feature>
<keyword evidence="2" id="KW-0732">Signal</keyword>
<sequence length="130" mass="13376">MKTSGANRITGALAALAISICALGASSAQAQTPNDAPNGAAVSGQSITTSSVHRRSDNDIVRDVRRALSRTPGLNPSGIHVRSRNAAVTLTGRVPQRSQIARASSAARSVRGVRSVSNRLTVVTRGGNVH</sequence>
<accession>A0A1H1IQW0</accession>
<organism evidence="4 5">
    <name type="scientific">Paraburkholderia fungorum</name>
    <dbReference type="NCBI Taxonomy" id="134537"/>
    <lineage>
        <taxon>Bacteria</taxon>
        <taxon>Pseudomonadati</taxon>
        <taxon>Pseudomonadota</taxon>
        <taxon>Betaproteobacteria</taxon>
        <taxon>Burkholderiales</taxon>
        <taxon>Burkholderiaceae</taxon>
        <taxon>Paraburkholderia</taxon>
    </lineage>
</organism>
<dbReference type="Gene3D" id="3.30.1340.30">
    <property type="match status" value="1"/>
</dbReference>
<dbReference type="Proteomes" id="UP000183487">
    <property type="component" value="Unassembled WGS sequence"/>
</dbReference>
<dbReference type="EMBL" id="FNKP01000002">
    <property type="protein sequence ID" value="SDR40115.1"/>
    <property type="molecule type" value="Genomic_DNA"/>
</dbReference>
<feature type="chain" id="PRO_5010374115" evidence="2">
    <location>
        <begin position="31"/>
        <end position="130"/>
    </location>
</feature>
<name>A0A1H1IQW0_9BURK</name>
<dbReference type="PANTHER" id="PTHR34606">
    <property type="entry name" value="BON DOMAIN-CONTAINING PROTEIN"/>
    <property type="match status" value="1"/>
</dbReference>
<evidence type="ECO:0000259" key="3">
    <source>
        <dbReference type="PROSITE" id="PS50914"/>
    </source>
</evidence>
<protein>
    <submittedName>
        <fullName evidence="4">BON domain-containing protein</fullName>
    </submittedName>
</protein>
<dbReference type="PANTHER" id="PTHR34606:SF15">
    <property type="entry name" value="BON DOMAIN-CONTAINING PROTEIN"/>
    <property type="match status" value="1"/>
</dbReference>
<evidence type="ECO:0000313" key="4">
    <source>
        <dbReference type="EMBL" id="SDR40115.1"/>
    </source>
</evidence>
<evidence type="ECO:0000256" key="2">
    <source>
        <dbReference type="SAM" id="SignalP"/>
    </source>
</evidence>
<feature type="signal peptide" evidence="2">
    <location>
        <begin position="1"/>
        <end position="30"/>
    </location>
</feature>